<organism evidence="2">
    <name type="scientific">Graphocephala atropunctata</name>
    <dbReference type="NCBI Taxonomy" id="36148"/>
    <lineage>
        <taxon>Eukaryota</taxon>
        <taxon>Metazoa</taxon>
        <taxon>Ecdysozoa</taxon>
        <taxon>Arthropoda</taxon>
        <taxon>Hexapoda</taxon>
        <taxon>Insecta</taxon>
        <taxon>Pterygota</taxon>
        <taxon>Neoptera</taxon>
        <taxon>Paraneoptera</taxon>
        <taxon>Hemiptera</taxon>
        <taxon>Auchenorrhyncha</taxon>
        <taxon>Membracoidea</taxon>
        <taxon>Cicadellidae</taxon>
        <taxon>Cicadellinae</taxon>
        <taxon>Cicadellini</taxon>
        <taxon>Graphocephala</taxon>
    </lineage>
</organism>
<evidence type="ECO:0000256" key="1">
    <source>
        <dbReference type="SAM" id="MobiDB-lite"/>
    </source>
</evidence>
<proteinExistence type="predicted"/>
<name>A0A1B6MIC7_9HEMI</name>
<evidence type="ECO:0000313" key="2">
    <source>
        <dbReference type="EMBL" id="JAT35619.1"/>
    </source>
</evidence>
<feature type="region of interest" description="Disordered" evidence="1">
    <location>
        <begin position="33"/>
        <end position="141"/>
    </location>
</feature>
<protein>
    <submittedName>
        <fullName evidence="2">Uncharacterized protein</fullName>
    </submittedName>
</protein>
<dbReference type="AlphaFoldDB" id="A0A1B6MIC7"/>
<accession>A0A1B6MIC7</accession>
<dbReference type="EMBL" id="GEBQ01004358">
    <property type="protein sequence ID" value="JAT35619.1"/>
    <property type="molecule type" value="Transcribed_RNA"/>
</dbReference>
<feature type="compositionally biased region" description="Basic residues" evidence="1">
    <location>
        <begin position="47"/>
        <end position="98"/>
    </location>
</feature>
<gene>
    <name evidence="2" type="ORF">g.4384</name>
</gene>
<sequence>DPTAEGVTEPRKLKAAFQSAVKSQVVYVTNTGRFKVTPDGCGCGSSRRSRRRGSRRRGSRRRGSRRRGSKRRSLCKPRGSSRRHKSRGHKRRGHRHPCTRMWTPKKGGRGRRGGSRCRRREDIEDQSIQNENPVKTEEDQS</sequence>
<feature type="compositionally biased region" description="Basic residues" evidence="1">
    <location>
        <begin position="106"/>
        <end position="118"/>
    </location>
</feature>
<reference evidence="2" key="1">
    <citation type="submission" date="2015-11" db="EMBL/GenBank/DDBJ databases">
        <title>De novo transcriptome assembly of four potential Pierce s Disease insect vectors from Arizona vineyards.</title>
        <authorList>
            <person name="Tassone E.E."/>
        </authorList>
    </citation>
    <scope>NUCLEOTIDE SEQUENCE</scope>
</reference>
<feature type="non-terminal residue" evidence="2">
    <location>
        <position position="1"/>
    </location>
</feature>